<keyword evidence="5" id="KW-0411">Iron-sulfur</keyword>
<dbReference type="Pfam" id="PF23545">
    <property type="entry name" value="Zn_ribbon_HMPTM"/>
    <property type="match status" value="1"/>
</dbReference>
<dbReference type="InterPro" id="IPR013785">
    <property type="entry name" value="Aldolase_TIM"/>
</dbReference>
<sequence>MMTEQDGVLAHTQSLCPHCLKKLEARRIQKKQGVFLVKTCPEHGPMSTLIWKGPPDMKSWVRTKTPAGPARHGTETRQGCPFDCGICPQHRQRTCTALLEITWRCNLNCPVCFADSGGGVADPEISRIKTWYKQIKHHTGGGCNIQLSGGEPTLRDDLPDIIRMGKEMGFPFIQLNTNGLRLAKEKHFVQQLKQAGLDSVFLQFDGVDDRVHLKLRGRNLQSTKEQAIANCGAEGLAMVLVPTLVPGINDHQVGDIIRFGLARSPQVRGVHFQPVSYFGRFPTPPGDKDRITLPQVMQAVETRTGINASYFKPPG</sequence>
<evidence type="ECO:0000256" key="2">
    <source>
        <dbReference type="ARBA" id="ARBA00022691"/>
    </source>
</evidence>
<dbReference type="Gene3D" id="3.20.20.70">
    <property type="entry name" value="Aldolase class I"/>
    <property type="match status" value="1"/>
</dbReference>
<dbReference type="Proteomes" id="UP000192418">
    <property type="component" value="Unassembled WGS sequence"/>
</dbReference>
<evidence type="ECO:0000256" key="4">
    <source>
        <dbReference type="ARBA" id="ARBA00023004"/>
    </source>
</evidence>
<dbReference type="SFLD" id="SFLDS00029">
    <property type="entry name" value="Radical_SAM"/>
    <property type="match status" value="1"/>
</dbReference>
<dbReference type="InterPro" id="IPR034474">
    <property type="entry name" value="Methyltransferase_Class_D"/>
</dbReference>
<dbReference type="PROSITE" id="PS51918">
    <property type="entry name" value="RADICAL_SAM"/>
    <property type="match status" value="1"/>
</dbReference>
<dbReference type="InterPro" id="IPR054698">
    <property type="entry name" value="rSAM_Se_TrsS"/>
</dbReference>
<dbReference type="SFLD" id="SFLDG01100">
    <property type="entry name" value="methyltransferase_(Class_D)"/>
    <property type="match status" value="1"/>
</dbReference>
<evidence type="ECO:0000256" key="1">
    <source>
        <dbReference type="ARBA" id="ARBA00001966"/>
    </source>
</evidence>
<keyword evidence="8" id="KW-1185">Reference proteome</keyword>
<dbReference type="CDD" id="cd01335">
    <property type="entry name" value="Radical_SAM"/>
    <property type="match status" value="1"/>
</dbReference>
<dbReference type="SFLD" id="SFLDG01067">
    <property type="entry name" value="SPASM/twitch_domain_containing"/>
    <property type="match status" value="1"/>
</dbReference>
<evidence type="ECO:0000313" key="8">
    <source>
        <dbReference type="Proteomes" id="UP000192418"/>
    </source>
</evidence>
<keyword evidence="3" id="KW-0479">Metal-binding</keyword>
<keyword evidence="4" id="KW-0408">Iron</keyword>
<protein>
    <recommendedName>
        <fullName evidence="6">Radical SAM core domain-containing protein</fullName>
    </recommendedName>
</protein>
<feature type="domain" description="Radical SAM core" evidence="6">
    <location>
        <begin position="91"/>
        <end position="309"/>
    </location>
</feature>
<keyword evidence="2" id="KW-0949">S-adenosyl-L-methionine</keyword>
<dbReference type="NCBIfam" id="NF045646">
    <property type="entry name" value="rSAM_Se_TrsS"/>
    <property type="match status" value="1"/>
</dbReference>
<dbReference type="EMBL" id="FWXY01000036">
    <property type="protein sequence ID" value="SMD10948.1"/>
    <property type="molecule type" value="Genomic_DNA"/>
</dbReference>
<comment type="cofactor">
    <cofactor evidence="1">
        <name>[4Fe-4S] cluster</name>
        <dbReference type="ChEBI" id="CHEBI:49883"/>
    </cofactor>
</comment>
<dbReference type="STRING" id="1121400.SAMN02746065_1364"/>
<dbReference type="InterPro" id="IPR058240">
    <property type="entry name" value="rSAM_sf"/>
</dbReference>
<dbReference type="GO" id="GO:0051536">
    <property type="term" value="F:iron-sulfur cluster binding"/>
    <property type="evidence" value="ECO:0007669"/>
    <property type="project" value="UniProtKB-KW"/>
</dbReference>
<evidence type="ECO:0000313" key="7">
    <source>
        <dbReference type="EMBL" id="SMD10948.1"/>
    </source>
</evidence>
<evidence type="ECO:0000256" key="3">
    <source>
        <dbReference type="ARBA" id="ARBA00022723"/>
    </source>
</evidence>
<name>A0A1W2EP95_9BACT</name>
<dbReference type="GO" id="GO:0046872">
    <property type="term" value="F:metal ion binding"/>
    <property type="evidence" value="ECO:0007669"/>
    <property type="project" value="UniProtKB-KW"/>
</dbReference>
<dbReference type="AlphaFoldDB" id="A0A1W2EP95"/>
<organism evidence="7 8">
    <name type="scientific">Desulfocicer vacuolatum DSM 3385</name>
    <dbReference type="NCBI Taxonomy" id="1121400"/>
    <lineage>
        <taxon>Bacteria</taxon>
        <taxon>Pseudomonadati</taxon>
        <taxon>Thermodesulfobacteriota</taxon>
        <taxon>Desulfobacteria</taxon>
        <taxon>Desulfobacterales</taxon>
        <taxon>Desulfobacteraceae</taxon>
        <taxon>Desulfocicer</taxon>
    </lineage>
</organism>
<dbReference type="SUPFAM" id="SSF102114">
    <property type="entry name" value="Radical SAM enzymes"/>
    <property type="match status" value="1"/>
</dbReference>
<dbReference type="PANTHER" id="PTHR43306:SF1">
    <property type="entry name" value="7,8-DIHYDRO-6-HYDROXYMETHYLPTERIN DIMETHYLTRANSFERASE"/>
    <property type="match status" value="1"/>
</dbReference>
<dbReference type="InterPro" id="IPR056488">
    <property type="entry name" value="Zn_ribbon_HMPTM"/>
</dbReference>
<evidence type="ECO:0000256" key="5">
    <source>
        <dbReference type="ARBA" id="ARBA00023014"/>
    </source>
</evidence>
<dbReference type="Pfam" id="PF04055">
    <property type="entry name" value="Radical_SAM"/>
    <property type="match status" value="1"/>
</dbReference>
<evidence type="ECO:0000259" key="6">
    <source>
        <dbReference type="PROSITE" id="PS51918"/>
    </source>
</evidence>
<accession>A0A1W2EP95</accession>
<reference evidence="7 8" key="1">
    <citation type="submission" date="2017-04" db="EMBL/GenBank/DDBJ databases">
        <authorList>
            <person name="Afonso C.L."/>
            <person name="Miller P.J."/>
            <person name="Scott M.A."/>
            <person name="Spackman E."/>
            <person name="Goraichik I."/>
            <person name="Dimitrov K.M."/>
            <person name="Suarez D.L."/>
            <person name="Swayne D.E."/>
        </authorList>
    </citation>
    <scope>NUCLEOTIDE SEQUENCE [LARGE SCALE GENOMIC DNA]</scope>
    <source>
        <strain evidence="7 8">DSM 3385</strain>
    </source>
</reference>
<gene>
    <name evidence="7" type="ORF">SAMN02746065_1364</name>
</gene>
<dbReference type="InterPro" id="IPR007197">
    <property type="entry name" value="rSAM"/>
</dbReference>
<dbReference type="PANTHER" id="PTHR43306">
    <property type="entry name" value="7,8-DIHYDRO-6-HYDROXYMETHYLPTERIN DIMETHYLTRANSFERASE"/>
    <property type="match status" value="1"/>
</dbReference>
<proteinExistence type="predicted"/>
<dbReference type="GO" id="GO:0003824">
    <property type="term" value="F:catalytic activity"/>
    <property type="evidence" value="ECO:0007669"/>
    <property type="project" value="InterPro"/>
</dbReference>